<dbReference type="AlphaFoldDB" id="A0A0R2NYE1"/>
<reference evidence="3 4" key="1">
    <citation type="submission" date="2015-10" db="EMBL/GenBank/DDBJ databases">
        <title>Metagenome-Assembled Genomes uncover a global brackish microbiome.</title>
        <authorList>
            <person name="Hugerth L.W."/>
            <person name="Larsson J."/>
            <person name="Alneberg J."/>
            <person name="Lindh M.V."/>
            <person name="Legrand C."/>
            <person name="Pinhassi J."/>
            <person name="Andersson A.F."/>
        </authorList>
    </citation>
    <scope>NUCLEOTIDE SEQUENCE [LARGE SCALE GENOMIC DNA]</scope>
    <source>
        <strain evidence="3">BACL2 MAG-120802-bin41</strain>
    </source>
</reference>
<dbReference type="GO" id="GO:0009253">
    <property type="term" value="P:peptidoglycan catabolic process"/>
    <property type="evidence" value="ECO:0007669"/>
    <property type="project" value="InterPro"/>
</dbReference>
<dbReference type="Pfam" id="PF01471">
    <property type="entry name" value="PG_binding_1"/>
    <property type="match status" value="2"/>
</dbReference>
<dbReference type="PANTHER" id="PTHR30404">
    <property type="entry name" value="N-ACETYLMURAMOYL-L-ALANINE AMIDASE"/>
    <property type="match status" value="1"/>
</dbReference>
<dbReference type="InterPro" id="IPR002477">
    <property type="entry name" value="Peptidoglycan-bd-like"/>
</dbReference>
<dbReference type="GO" id="GO:0008745">
    <property type="term" value="F:N-acetylmuramoyl-L-alanine amidase activity"/>
    <property type="evidence" value="ECO:0007669"/>
    <property type="project" value="InterPro"/>
</dbReference>
<dbReference type="SMART" id="SM00646">
    <property type="entry name" value="Ami_3"/>
    <property type="match status" value="1"/>
</dbReference>
<comment type="caution">
    <text evidence="3">The sequence shown here is derived from an EMBL/GenBank/DDBJ whole genome shotgun (WGS) entry which is preliminary data.</text>
</comment>
<dbReference type="SUPFAM" id="SSF47090">
    <property type="entry name" value="PGBD-like"/>
    <property type="match status" value="2"/>
</dbReference>
<dbReference type="CDD" id="cd02696">
    <property type="entry name" value="MurNAc-LAA"/>
    <property type="match status" value="1"/>
</dbReference>
<feature type="domain" description="MurNAc-LAA" evidence="2">
    <location>
        <begin position="219"/>
        <end position="335"/>
    </location>
</feature>
<dbReference type="SUPFAM" id="SSF53187">
    <property type="entry name" value="Zn-dependent exopeptidases"/>
    <property type="match status" value="1"/>
</dbReference>
<dbReference type="EMBL" id="LIAS01000040">
    <property type="protein sequence ID" value="KRO30937.1"/>
    <property type="molecule type" value="Genomic_DNA"/>
</dbReference>
<evidence type="ECO:0000259" key="2">
    <source>
        <dbReference type="SMART" id="SM00646"/>
    </source>
</evidence>
<dbReference type="GO" id="GO:0030288">
    <property type="term" value="C:outer membrane-bounded periplasmic space"/>
    <property type="evidence" value="ECO:0007669"/>
    <property type="project" value="TreeGrafter"/>
</dbReference>
<dbReference type="InterPro" id="IPR050695">
    <property type="entry name" value="N-acetylmuramoyl_amidase_3"/>
</dbReference>
<dbReference type="InterPro" id="IPR036366">
    <property type="entry name" value="PGBDSf"/>
</dbReference>
<name>A0A0R2NYE1_9ACTN</name>
<evidence type="ECO:0000256" key="1">
    <source>
        <dbReference type="ARBA" id="ARBA00022801"/>
    </source>
</evidence>
<dbReference type="Gene3D" id="1.10.101.10">
    <property type="entry name" value="PGBD-like superfamily/PGBD"/>
    <property type="match status" value="2"/>
</dbReference>
<gene>
    <name evidence="3" type="ORF">ABR60_06375</name>
</gene>
<dbReference type="Gene3D" id="3.40.630.40">
    <property type="entry name" value="Zn-dependent exopeptidases"/>
    <property type="match status" value="1"/>
</dbReference>
<organism evidence="3 4">
    <name type="scientific">Actinobacteria bacterium BACL2 MAG-120802-bin41</name>
    <dbReference type="NCBI Taxonomy" id="1655568"/>
    <lineage>
        <taxon>Bacteria</taxon>
        <taxon>Bacillati</taxon>
        <taxon>Actinomycetota</taxon>
        <taxon>Actinomycetes</taxon>
        <taxon>Actinomycetes incertae sedis</taxon>
        <taxon>ac1 cluster</taxon>
    </lineage>
</organism>
<evidence type="ECO:0000313" key="4">
    <source>
        <dbReference type="Proteomes" id="UP000053941"/>
    </source>
</evidence>
<dbReference type="InterPro" id="IPR036365">
    <property type="entry name" value="PGBD-like_sf"/>
</dbReference>
<dbReference type="Proteomes" id="UP000053941">
    <property type="component" value="Unassembled WGS sequence"/>
</dbReference>
<proteinExistence type="predicted"/>
<dbReference type="Pfam" id="PF01520">
    <property type="entry name" value="Amidase_3"/>
    <property type="match status" value="1"/>
</dbReference>
<dbReference type="InterPro" id="IPR002508">
    <property type="entry name" value="MurNAc-LAA_cat"/>
</dbReference>
<dbReference type="PANTHER" id="PTHR30404:SF0">
    <property type="entry name" value="N-ACETYLMURAMOYL-L-ALANINE AMIDASE AMIC"/>
    <property type="match status" value="1"/>
</dbReference>
<accession>A0A0R2NYE1</accession>
<evidence type="ECO:0000313" key="3">
    <source>
        <dbReference type="EMBL" id="KRO30937.1"/>
    </source>
</evidence>
<sequence length="362" mass="39136">MIKPGDHGDVVTDVTNTLHRLGFIAKASETFSDEVGQAVRAFQQERGLSVTGLIDETTQVAINEARWKLGDRSLKVSEPTMRGDDVASLQSRLIEMGFNPGRVDGIYGSRSEAAVKDFQKSVGAKVDGICGPATVIALMRLLRTVTGGAPALLRDQASREKRGPALADKVIVLDPSSSADIAEFTFDLAQKIEGRLIALGVSVFLTRGLTTAPSEDERIAFTNNTSADLLISLSVDRNSSGAANGLATYFYGSETHGIHSIVGEKFATIVQRELIARTDLSNNRTHAKTWNLLRLTKAPAVLLDIGYISNPKDSSRLADPNFRDVIAEGLVVAIQRMYLSAEQDAKTGTLRLEDLRRAGIRK</sequence>
<protein>
    <submittedName>
        <fullName evidence="3">N-acetylmuramoyl-L-alanine amidase</fullName>
    </submittedName>
</protein>
<keyword evidence="1" id="KW-0378">Hydrolase</keyword>